<dbReference type="PROSITE" id="PS50920">
    <property type="entry name" value="SOLCAR"/>
    <property type="match status" value="3"/>
</dbReference>
<evidence type="ECO:0000256" key="10">
    <source>
        <dbReference type="PROSITE-ProRule" id="PRU00282"/>
    </source>
</evidence>
<dbReference type="PANTHER" id="PTHR45618">
    <property type="entry name" value="MITOCHONDRIAL DICARBOXYLATE CARRIER-RELATED"/>
    <property type="match status" value="1"/>
</dbReference>
<comment type="subcellular location">
    <subcellularLocation>
        <location evidence="1">Mitochondrion inner membrane</location>
        <topology evidence="1">Multi-pass membrane protein</topology>
    </subcellularLocation>
</comment>
<evidence type="ECO:0000256" key="5">
    <source>
        <dbReference type="ARBA" id="ARBA00022737"/>
    </source>
</evidence>
<keyword evidence="4 10" id="KW-0812">Transmembrane</keyword>
<dbReference type="OrthoDB" id="448427at2759"/>
<keyword evidence="3 11" id="KW-0813">Transport</keyword>
<gene>
    <name evidence="12" type="ORF">NA56DRAFT_750308</name>
</gene>
<keyword evidence="7" id="KW-1133">Transmembrane helix</keyword>
<organism evidence="12 13">
    <name type="scientific">Hyaloscypha hepaticicola</name>
    <dbReference type="NCBI Taxonomy" id="2082293"/>
    <lineage>
        <taxon>Eukaryota</taxon>
        <taxon>Fungi</taxon>
        <taxon>Dikarya</taxon>
        <taxon>Ascomycota</taxon>
        <taxon>Pezizomycotina</taxon>
        <taxon>Leotiomycetes</taxon>
        <taxon>Helotiales</taxon>
        <taxon>Hyaloscyphaceae</taxon>
        <taxon>Hyaloscypha</taxon>
    </lineage>
</organism>
<protein>
    <submittedName>
        <fullName evidence="12">Mitochondrial dicarboxylate transporter</fullName>
    </submittedName>
</protein>
<name>A0A2J6Q066_9HELO</name>
<dbReference type="STRING" id="1745343.A0A2J6Q066"/>
<evidence type="ECO:0000256" key="7">
    <source>
        <dbReference type="ARBA" id="ARBA00022989"/>
    </source>
</evidence>
<evidence type="ECO:0000313" key="13">
    <source>
        <dbReference type="Proteomes" id="UP000235672"/>
    </source>
</evidence>
<dbReference type="PRINTS" id="PR00784">
    <property type="entry name" value="MTUNCOUPLING"/>
</dbReference>
<keyword evidence="9 10" id="KW-0472">Membrane</keyword>
<dbReference type="SUPFAM" id="SSF103506">
    <property type="entry name" value="Mitochondrial carrier"/>
    <property type="match status" value="1"/>
</dbReference>
<evidence type="ECO:0000256" key="11">
    <source>
        <dbReference type="RuleBase" id="RU000488"/>
    </source>
</evidence>
<dbReference type="InterPro" id="IPR023395">
    <property type="entry name" value="MCP_dom_sf"/>
</dbReference>
<keyword evidence="8" id="KW-0496">Mitochondrion</keyword>
<dbReference type="GO" id="GO:0005743">
    <property type="term" value="C:mitochondrial inner membrane"/>
    <property type="evidence" value="ECO:0007669"/>
    <property type="project" value="UniProtKB-SubCell"/>
</dbReference>
<keyword evidence="6" id="KW-0999">Mitochondrion inner membrane</keyword>
<evidence type="ECO:0000256" key="3">
    <source>
        <dbReference type="ARBA" id="ARBA00022448"/>
    </source>
</evidence>
<sequence length="288" mass="30989">MAKQQPFWLGGASASMAACFTHPLDRTKYCIQVLSSKQPMLKALHTFAVRDGIKSLWSGLSASILRQTTYSTARFALYDILARNLQRRNGGKLSAGSTIACASLAGGLAGMIGNPTEVVLVRMCADGVKAPDQRYHYSNAIRGLVRIGREEGMRTFTKGLGPNVVRSILMNVSQIAVYTSAKRQLLLNKVLKLSDGVPVHIAASLAAGTIATTVCAPADVLKSRLQSAASVNGKAPGLVRIFVTSLKNEGPGFLMKGWTPAWLRLAPNTILMFLFMEQLQRLVAAKTL</sequence>
<dbReference type="GO" id="GO:0055085">
    <property type="term" value="P:transmembrane transport"/>
    <property type="evidence" value="ECO:0007669"/>
    <property type="project" value="InterPro"/>
</dbReference>
<reference evidence="12 13" key="1">
    <citation type="submission" date="2016-05" db="EMBL/GenBank/DDBJ databases">
        <title>A degradative enzymes factory behind the ericoid mycorrhizal symbiosis.</title>
        <authorList>
            <consortium name="DOE Joint Genome Institute"/>
            <person name="Martino E."/>
            <person name="Morin E."/>
            <person name="Grelet G."/>
            <person name="Kuo A."/>
            <person name="Kohler A."/>
            <person name="Daghino S."/>
            <person name="Barry K."/>
            <person name="Choi C."/>
            <person name="Cichocki N."/>
            <person name="Clum A."/>
            <person name="Copeland A."/>
            <person name="Hainaut M."/>
            <person name="Haridas S."/>
            <person name="Labutti K."/>
            <person name="Lindquist E."/>
            <person name="Lipzen A."/>
            <person name="Khouja H.-R."/>
            <person name="Murat C."/>
            <person name="Ohm R."/>
            <person name="Olson A."/>
            <person name="Spatafora J."/>
            <person name="Veneault-Fourrey C."/>
            <person name="Henrissat B."/>
            <person name="Grigoriev I."/>
            <person name="Martin F."/>
            <person name="Perotto S."/>
        </authorList>
    </citation>
    <scope>NUCLEOTIDE SEQUENCE [LARGE SCALE GENOMIC DNA]</scope>
    <source>
        <strain evidence="12 13">UAMH 7357</strain>
    </source>
</reference>
<dbReference type="Pfam" id="PF00153">
    <property type="entry name" value="Mito_carr"/>
    <property type="match status" value="3"/>
</dbReference>
<feature type="repeat" description="Solcar" evidence="10">
    <location>
        <begin position="5"/>
        <end position="84"/>
    </location>
</feature>
<feature type="repeat" description="Solcar" evidence="10">
    <location>
        <begin position="195"/>
        <end position="282"/>
    </location>
</feature>
<evidence type="ECO:0000256" key="4">
    <source>
        <dbReference type="ARBA" id="ARBA00022692"/>
    </source>
</evidence>
<dbReference type="Proteomes" id="UP000235672">
    <property type="component" value="Unassembled WGS sequence"/>
</dbReference>
<evidence type="ECO:0000256" key="8">
    <source>
        <dbReference type="ARBA" id="ARBA00023128"/>
    </source>
</evidence>
<evidence type="ECO:0000313" key="12">
    <source>
        <dbReference type="EMBL" id="PMD19604.1"/>
    </source>
</evidence>
<keyword evidence="13" id="KW-1185">Reference proteome</keyword>
<feature type="repeat" description="Solcar" evidence="10">
    <location>
        <begin position="97"/>
        <end position="184"/>
    </location>
</feature>
<evidence type="ECO:0000256" key="6">
    <source>
        <dbReference type="ARBA" id="ARBA00022792"/>
    </source>
</evidence>
<accession>A0A2J6Q066</accession>
<dbReference type="EMBL" id="KZ613488">
    <property type="protein sequence ID" value="PMD19604.1"/>
    <property type="molecule type" value="Genomic_DNA"/>
</dbReference>
<comment type="similarity">
    <text evidence="2 11">Belongs to the mitochondrial carrier (TC 2.A.29) family.</text>
</comment>
<evidence type="ECO:0000256" key="2">
    <source>
        <dbReference type="ARBA" id="ARBA00006375"/>
    </source>
</evidence>
<proteinExistence type="inferred from homology"/>
<evidence type="ECO:0000256" key="9">
    <source>
        <dbReference type="ARBA" id="ARBA00023136"/>
    </source>
</evidence>
<dbReference type="InterPro" id="IPR050391">
    <property type="entry name" value="Mito_Metabolite_Transporter"/>
</dbReference>
<dbReference type="AlphaFoldDB" id="A0A2J6Q066"/>
<dbReference type="InterPro" id="IPR018108">
    <property type="entry name" value="MCP_transmembrane"/>
</dbReference>
<dbReference type="PROSITE" id="PS51257">
    <property type="entry name" value="PROKAR_LIPOPROTEIN"/>
    <property type="match status" value="1"/>
</dbReference>
<dbReference type="Gene3D" id="1.50.40.10">
    <property type="entry name" value="Mitochondrial carrier domain"/>
    <property type="match status" value="1"/>
</dbReference>
<dbReference type="InterPro" id="IPR002067">
    <property type="entry name" value="MCP"/>
</dbReference>
<evidence type="ECO:0000256" key="1">
    <source>
        <dbReference type="ARBA" id="ARBA00004448"/>
    </source>
</evidence>
<keyword evidence="5" id="KW-0677">Repeat</keyword>